<evidence type="ECO:0000256" key="4">
    <source>
        <dbReference type="SAM" id="MobiDB-lite"/>
    </source>
</evidence>
<dbReference type="SUPFAM" id="SSF50978">
    <property type="entry name" value="WD40 repeat-like"/>
    <property type="match status" value="1"/>
</dbReference>
<feature type="region of interest" description="Disordered" evidence="4">
    <location>
        <begin position="584"/>
        <end position="638"/>
    </location>
</feature>
<accession>Q757H8</accession>
<reference evidence="5 6" key="1">
    <citation type="journal article" date="2004" name="Science">
        <title>The Ashbya gossypii genome as a tool for mapping the ancient Saccharomyces cerevisiae genome.</title>
        <authorList>
            <person name="Dietrich F.S."/>
            <person name="Voegeli S."/>
            <person name="Brachat S."/>
            <person name="Lerch A."/>
            <person name="Gates K."/>
            <person name="Steiner S."/>
            <person name="Mohr C."/>
            <person name="Pohlmann R."/>
            <person name="Luedi P."/>
            <person name="Choi S."/>
            <person name="Wing R.A."/>
            <person name="Flavier A."/>
            <person name="Gaffney T.D."/>
            <person name="Philippsen P."/>
        </authorList>
    </citation>
    <scope>NUCLEOTIDE SEQUENCE [LARGE SCALE GENOMIC DNA]</scope>
    <source>
        <strain evidence="6">ATCC 10895 / CBS 109.51 / FGSC 9923 / NRRL Y-1056</strain>
    </source>
</reference>
<dbReference type="Pfam" id="PF11816">
    <property type="entry name" value="DUF3337"/>
    <property type="match status" value="1"/>
</dbReference>
<dbReference type="InterPro" id="IPR015943">
    <property type="entry name" value="WD40/YVTN_repeat-like_dom_sf"/>
</dbReference>
<protein>
    <submittedName>
        <fullName evidence="5">AER035Wp</fullName>
    </submittedName>
</protein>
<dbReference type="HOGENOM" id="CLU_297547_0_0_1"/>
<dbReference type="OrthoDB" id="2421129at2759"/>
<name>Q757H8_EREGS</name>
<feature type="region of interest" description="Disordered" evidence="4">
    <location>
        <begin position="124"/>
        <end position="147"/>
    </location>
</feature>
<dbReference type="SMART" id="SM00320">
    <property type="entry name" value="WD40"/>
    <property type="match status" value="5"/>
</dbReference>
<reference evidence="6" key="2">
    <citation type="journal article" date="2013" name="G3 (Bethesda)">
        <title>Genomes of Ashbya fungi isolated from insects reveal four mating-type loci, numerous translocations, lack of transposons, and distinct gene duplications.</title>
        <authorList>
            <person name="Dietrich F.S."/>
            <person name="Voegeli S."/>
            <person name="Kuo S."/>
            <person name="Philippsen P."/>
        </authorList>
    </citation>
    <scope>GENOME REANNOTATION</scope>
    <source>
        <strain evidence="6">ATCC 10895 / CBS 109.51 / FGSC 9923 / NRRL Y-1056</strain>
    </source>
</reference>
<dbReference type="STRING" id="284811.Q757H8"/>
<dbReference type="InterPro" id="IPR051246">
    <property type="entry name" value="WDR48"/>
</dbReference>
<dbReference type="OMA" id="WDIVSCE"/>
<dbReference type="PROSITE" id="PS50294">
    <property type="entry name" value="WD_REPEATS_REGION"/>
    <property type="match status" value="1"/>
</dbReference>
<dbReference type="InterPro" id="IPR001680">
    <property type="entry name" value="WD40_rpt"/>
</dbReference>
<dbReference type="RefSeq" id="NP_984895.2">
    <property type="nucleotide sequence ID" value="NM_210249.2"/>
</dbReference>
<dbReference type="KEGG" id="ago:AGOS_AER035W"/>
<dbReference type="Gene3D" id="2.130.10.10">
    <property type="entry name" value="YVTN repeat-like/Quinoprotein amine dehydrogenase"/>
    <property type="match status" value="2"/>
</dbReference>
<dbReference type="EMBL" id="AE016818">
    <property type="protein sequence ID" value="AAS52719.2"/>
    <property type="molecule type" value="Genomic_DNA"/>
</dbReference>
<dbReference type="eggNOG" id="KOG0308">
    <property type="taxonomic scope" value="Eukaryota"/>
</dbReference>
<dbReference type="GO" id="GO:0043130">
    <property type="term" value="F:ubiquitin binding"/>
    <property type="evidence" value="ECO:0000318"/>
    <property type="project" value="GO_Central"/>
</dbReference>
<dbReference type="PANTHER" id="PTHR19862:SF14">
    <property type="entry name" value="WD REPEAT-CONTAINING PROTEIN 48"/>
    <property type="match status" value="1"/>
</dbReference>
<feature type="repeat" description="WD" evidence="3">
    <location>
        <begin position="219"/>
        <end position="252"/>
    </location>
</feature>
<keyword evidence="2" id="KW-0677">Repeat</keyword>
<keyword evidence="6" id="KW-1185">Reference proteome</keyword>
<evidence type="ECO:0000313" key="5">
    <source>
        <dbReference type="EMBL" id="AAS52719.2"/>
    </source>
</evidence>
<dbReference type="PANTHER" id="PTHR19862">
    <property type="entry name" value="WD REPEAT-CONTAINING PROTEIN 48"/>
    <property type="match status" value="1"/>
</dbReference>
<feature type="compositionally biased region" description="Low complexity" evidence="4">
    <location>
        <begin position="695"/>
        <end position="704"/>
    </location>
</feature>
<proteinExistence type="predicted"/>
<dbReference type="GeneID" id="4621097"/>
<feature type="region of interest" description="Disordered" evidence="4">
    <location>
        <begin position="678"/>
        <end position="730"/>
    </location>
</feature>
<dbReference type="InterPro" id="IPR021772">
    <property type="entry name" value="WDR48/Bun107"/>
</dbReference>
<dbReference type="PROSITE" id="PS50082">
    <property type="entry name" value="WD_REPEATS_2"/>
    <property type="match status" value="1"/>
</dbReference>
<gene>
    <name evidence="5" type="ORF">AGOS_AER035W</name>
</gene>
<dbReference type="GO" id="GO:0000724">
    <property type="term" value="P:double-strand break repair via homologous recombination"/>
    <property type="evidence" value="ECO:0000318"/>
    <property type="project" value="GO_Central"/>
</dbReference>
<dbReference type="PROSITE" id="PS00678">
    <property type="entry name" value="WD_REPEATS_1"/>
    <property type="match status" value="1"/>
</dbReference>
<evidence type="ECO:0000313" key="6">
    <source>
        <dbReference type="Proteomes" id="UP000000591"/>
    </source>
</evidence>
<dbReference type="InParanoid" id="Q757H8"/>
<organism evidence="5 6">
    <name type="scientific">Eremothecium gossypii (strain ATCC 10895 / CBS 109.51 / FGSC 9923 / NRRL Y-1056)</name>
    <name type="common">Yeast</name>
    <name type="synonym">Ashbya gossypii</name>
    <dbReference type="NCBI Taxonomy" id="284811"/>
    <lineage>
        <taxon>Eukaryota</taxon>
        <taxon>Fungi</taxon>
        <taxon>Dikarya</taxon>
        <taxon>Ascomycota</taxon>
        <taxon>Saccharomycotina</taxon>
        <taxon>Saccharomycetes</taxon>
        <taxon>Saccharomycetales</taxon>
        <taxon>Saccharomycetaceae</taxon>
        <taxon>Eremothecium</taxon>
    </lineage>
</organism>
<dbReference type="FunCoup" id="Q757H8">
    <property type="interactions" value="90"/>
</dbReference>
<evidence type="ECO:0000256" key="2">
    <source>
        <dbReference type="ARBA" id="ARBA00022737"/>
    </source>
</evidence>
<evidence type="ECO:0000256" key="1">
    <source>
        <dbReference type="ARBA" id="ARBA00022574"/>
    </source>
</evidence>
<sequence length="1006" mass="112907">MNQYTITYGLSPPQSARNRNMHILPVMKMLPLPDGFLTGGRDGTVVKHCYCEVSHNYQKRVRMQVHSDWVSDLVELSAGTYLSVSHDFSVHLLLLQTRNDGWETRILGYHDDYVKCICVLQRGGADSSRSSSSERSRGESGSGGRALFATGGLDKKVKFWELQGREARVLFEYDNAQPQETGSVYALCALSPQEVVIGDNNGDLKIISAVTGELVHVVSGAHGSNVRLAQLLDQGRRLITTSSDGAVKLWDVAALCAGEAEAALVHEWQWQCPVWSVAGLSESTLLFGDAWGNITRIRHTGQDTASWGRAVQDVLYGAAPDVEVYTNGILSMCFMEQSKLWFSCSRNSNIYLMKLDAEGVQTDRKIQSLEGGSALLKSCLLTNRRHVITLNTLNQVQKWDIVSCELLDTYRPTDGSFDDLVNKNNTKEILPHWCSVSIRTGKLFIKFNDRFTATEVYGTALKQYKLINDVVLNDDQRYNLGRLAINSILYEFIKYELHMDKFARLEAVNSKRSSSSSSNIIPQLPNNIPQDLQKQQGYLGQDYDQQGRIPQLVLYPLQRATTTGNIDDTPDKPVSKERKRLNIFPKMPGTSSVNNSAHSEAGTPKSDTMSPILGESIDQTPRPAPSEDETITPSLPLTAGADEVGLERATPATAPELGPKQSSSNLSLLSRFRRQSTHILGPPTLNNFPSMQRCESPPETQTSEESPEKEPPATQNGLKSNGPGSEKALPATPVSLKTMADLLHANKEIYRQQATTKGGAFKKFGRKLLESQFLRDDEAPLIEIKNGCLILINYWRTGSCGDTVLFSTYLPAPDYSWHFDDPDSDAGNEHPSNELTRMDRIYRFRIFRSLEQHFPYWFARQLFHEEKTAKNYPKLNFLIKPYVSPDGEANTAEPEEKVRSSHMLFSKKSQELPAALPPITDGKMRLSAPDMIKVKRIKQYIVDRFESKTPEMRNKISVSEWLELLCKDSLLDDDLTLAAIRTLHWKSNNEIVLEYRRKVRQTSRKR</sequence>
<evidence type="ECO:0000256" key="3">
    <source>
        <dbReference type="PROSITE-ProRule" id="PRU00221"/>
    </source>
</evidence>
<feature type="compositionally biased region" description="Polar residues" evidence="4">
    <location>
        <begin position="589"/>
        <end position="598"/>
    </location>
</feature>
<dbReference type="AlphaFoldDB" id="Q757H8"/>
<dbReference type="InterPro" id="IPR036322">
    <property type="entry name" value="WD40_repeat_dom_sf"/>
</dbReference>
<dbReference type="Pfam" id="PF00400">
    <property type="entry name" value="WD40"/>
    <property type="match status" value="1"/>
</dbReference>
<keyword evidence="1 3" id="KW-0853">WD repeat</keyword>
<dbReference type="Proteomes" id="UP000000591">
    <property type="component" value="Chromosome V"/>
</dbReference>
<dbReference type="InterPro" id="IPR019775">
    <property type="entry name" value="WD40_repeat_CS"/>
</dbReference>